<organism evidence="2 3">
    <name type="scientific">Candidatus Daviesbacteria bacterium RIFCSPLOWO2_01_FULL_39_12</name>
    <dbReference type="NCBI Taxonomy" id="1797785"/>
    <lineage>
        <taxon>Bacteria</taxon>
        <taxon>Candidatus Daviesiibacteriota</taxon>
    </lineage>
</organism>
<dbReference type="GO" id="GO:0004803">
    <property type="term" value="F:transposase activity"/>
    <property type="evidence" value="ECO:0007669"/>
    <property type="project" value="InterPro"/>
</dbReference>
<protein>
    <recommendedName>
        <fullName evidence="1">Transposase IS200-like domain-containing protein</fullName>
    </recommendedName>
</protein>
<sequence length="221" mass="26067">MPRISRPVAIGYPHHITQRGNYQQRIFESDADYFQYLQWLQQYSKKYSLKIWAYCLMSNHVHFIAVPMENTSLAKTFHTLHMRYSQYINQGRGIMGHLWQGRFYSCALDEPHLYSAIRYVENNPVRAGIVEKPYNYKWSSATSRIYKKSDPILSEDCYLTEQIQDWLGYLEEMEDDLMVDMIRRNSKTGRPCGDDGFIQTIEGMVGRRLKAMPKGRPKNTK</sequence>
<accession>A0A1F5KQ51</accession>
<reference evidence="2 3" key="1">
    <citation type="journal article" date="2016" name="Nat. Commun.">
        <title>Thousands of microbial genomes shed light on interconnected biogeochemical processes in an aquifer system.</title>
        <authorList>
            <person name="Anantharaman K."/>
            <person name="Brown C.T."/>
            <person name="Hug L.A."/>
            <person name="Sharon I."/>
            <person name="Castelle C.J."/>
            <person name="Probst A.J."/>
            <person name="Thomas B.C."/>
            <person name="Singh A."/>
            <person name="Wilkins M.J."/>
            <person name="Karaoz U."/>
            <person name="Brodie E.L."/>
            <person name="Williams K.H."/>
            <person name="Hubbard S.S."/>
            <person name="Banfield J.F."/>
        </authorList>
    </citation>
    <scope>NUCLEOTIDE SEQUENCE [LARGE SCALE GENOMIC DNA]</scope>
</reference>
<proteinExistence type="predicted"/>
<comment type="caution">
    <text evidence="2">The sequence shown here is derived from an EMBL/GenBank/DDBJ whole genome shotgun (WGS) entry which is preliminary data.</text>
</comment>
<evidence type="ECO:0000259" key="1">
    <source>
        <dbReference type="SMART" id="SM01321"/>
    </source>
</evidence>
<dbReference type="Gene3D" id="3.30.70.1290">
    <property type="entry name" value="Transposase IS200-like"/>
    <property type="match status" value="1"/>
</dbReference>
<dbReference type="EMBL" id="MFDM01000018">
    <property type="protein sequence ID" value="OGE43063.1"/>
    <property type="molecule type" value="Genomic_DNA"/>
</dbReference>
<dbReference type="SMART" id="SM01321">
    <property type="entry name" value="Y1_Tnp"/>
    <property type="match status" value="1"/>
</dbReference>
<evidence type="ECO:0000313" key="2">
    <source>
        <dbReference type="EMBL" id="OGE43063.1"/>
    </source>
</evidence>
<dbReference type="SUPFAM" id="SSF143422">
    <property type="entry name" value="Transposase IS200-like"/>
    <property type="match status" value="1"/>
</dbReference>
<dbReference type="GO" id="GO:0006313">
    <property type="term" value="P:DNA transposition"/>
    <property type="evidence" value="ECO:0007669"/>
    <property type="project" value="InterPro"/>
</dbReference>
<dbReference type="InterPro" id="IPR002686">
    <property type="entry name" value="Transposase_17"/>
</dbReference>
<name>A0A1F5KQ51_9BACT</name>
<feature type="domain" description="Transposase IS200-like" evidence="1">
    <location>
        <begin position="9"/>
        <end position="123"/>
    </location>
</feature>
<dbReference type="InterPro" id="IPR036515">
    <property type="entry name" value="Transposase_17_sf"/>
</dbReference>
<dbReference type="PANTHER" id="PTHR34322:SF2">
    <property type="entry name" value="TRANSPOSASE IS200-LIKE DOMAIN-CONTAINING PROTEIN"/>
    <property type="match status" value="1"/>
</dbReference>
<dbReference type="PANTHER" id="PTHR34322">
    <property type="entry name" value="TRANSPOSASE, Y1_TNP DOMAIN-CONTAINING"/>
    <property type="match status" value="1"/>
</dbReference>
<dbReference type="STRING" id="1797785.A3B45_04650"/>
<gene>
    <name evidence="2" type="ORF">A3B45_04650</name>
</gene>
<dbReference type="Pfam" id="PF01797">
    <property type="entry name" value="Y1_Tnp"/>
    <property type="match status" value="1"/>
</dbReference>
<evidence type="ECO:0000313" key="3">
    <source>
        <dbReference type="Proteomes" id="UP000178565"/>
    </source>
</evidence>
<dbReference type="GO" id="GO:0003677">
    <property type="term" value="F:DNA binding"/>
    <property type="evidence" value="ECO:0007669"/>
    <property type="project" value="InterPro"/>
</dbReference>
<dbReference type="AlphaFoldDB" id="A0A1F5KQ51"/>
<dbReference type="Proteomes" id="UP000178565">
    <property type="component" value="Unassembled WGS sequence"/>
</dbReference>